<dbReference type="AlphaFoldDB" id="A0A1T4LP32"/>
<gene>
    <name evidence="2" type="ORF">SAMN02745202_00474</name>
</gene>
<feature type="transmembrane region" description="Helical" evidence="1">
    <location>
        <begin position="69"/>
        <end position="90"/>
    </location>
</feature>
<evidence type="ECO:0000313" key="2">
    <source>
        <dbReference type="EMBL" id="SJZ56455.1"/>
    </source>
</evidence>
<name>A0A1T4LP32_9BACT</name>
<evidence type="ECO:0000256" key="1">
    <source>
        <dbReference type="SAM" id="Phobius"/>
    </source>
</evidence>
<keyword evidence="1" id="KW-0812">Transmembrane</keyword>
<reference evidence="2 3" key="1">
    <citation type="submission" date="2017-02" db="EMBL/GenBank/DDBJ databases">
        <authorList>
            <person name="Peterson S.W."/>
        </authorList>
    </citation>
    <scope>NUCLEOTIDE SEQUENCE [LARGE SCALE GENOMIC DNA]</scope>
    <source>
        <strain evidence="2 3">ATCC 43324</strain>
    </source>
</reference>
<dbReference type="STRING" id="28136.SAMN02745202_00474"/>
<accession>A0A1T4LP32</accession>
<dbReference type="Proteomes" id="UP000190065">
    <property type="component" value="Unassembled WGS sequence"/>
</dbReference>
<sequence length="100" mass="11936">MQIVLQCFTKRETRAHQKEPLALYKGFCFCFVWVCRTVGKAQNFFFLFAGTSARFNLLFWRLPNYRQVVFYFSDVCRTIGKALFIFFSFAETPARHKFSF</sequence>
<dbReference type="EMBL" id="FUXK01000004">
    <property type="protein sequence ID" value="SJZ56455.1"/>
    <property type="molecule type" value="Genomic_DNA"/>
</dbReference>
<feature type="transmembrane region" description="Helical" evidence="1">
    <location>
        <begin position="21"/>
        <end position="39"/>
    </location>
</feature>
<protein>
    <submittedName>
        <fullName evidence="2">Uncharacterized protein</fullName>
    </submittedName>
</protein>
<evidence type="ECO:0000313" key="3">
    <source>
        <dbReference type="Proteomes" id="UP000190065"/>
    </source>
</evidence>
<keyword evidence="1" id="KW-0472">Membrane</keyword>
<proteinExistence type="predicted"/>
<keyword evidence="1" id="KW-1133">Transmembrane helix</keyword>
<organism evidence="2 3">
    <name type="scientific">Segatella oulorum</name>
    <dbReference type="NCBI Taxonomy" id="28136"/>
    <lineage>
        <taxon>Bacteria</taxon>
        <taxon>Pseudomonadati</taxon>
        <taxon>Bacteroidota</taxon>
        <taxon>Bacteroidia</taxon>
        <taxon>Bacteroidales</taxon>
        <taxon>Prevotellaceae</taxon>
        <taxon>Segatella</taxon>
    </lineage>
</organism>